<organism evidence="2 8">
    <name type="scientific">Metallosphaera sedula</name>
    <dbReference type="NCBI Taxonomy" id="43687"/>
    <lineage>
        <taxon>Archaea</taxon>
        <taxon>Thermoproteota</taxon>
        <taxon>Thermoprotei</taxon>
        <taxon>Sulfolobales</taxon>
        <taxon>Sulfolobaceae</taxon>
        <taxon>Metallosphaera</taxon>
    </lineage>
</organism>
<dbReference type="Gene3D" id="1.10.10.10">
    <property type="entry name" value="Winged helix-like DNA-binding domain superfamily/Winged helix DNA-binding domain"/>
    <property type="match status" value="1"/>
</dbReference>
<dbReference type="EMBL" id="CP012176">
    <property type="protein sequence ID" value="AKV83958.1"/>
    <property type="molecule type" value="Genomic_DNA"/>
</dbReference>
<feature type="transmembrane region" description="Helical" evidence="1">
    <location>
        <begin position="81"/>
        <end position="100"/>
    </location>
</feature>
<feature type="transmembrane region" description="Helical" evidence="1">
    <location>
        <begin position="106"/>
        <end position="125"/>
    </location>
</feature>
<dbReference type="AlphaFoldDB" id="A0A088E756"/>
<sequence>MESLTGTRRKIYYYLVKQKDPVPLRKIQRELKLSSPSLALYHLKKLEENGLVKETDDGYVVTKLILGDFVKLMNVLIPRSAFMASFLIASLILLWVINMINPYSVTLFSSIVIAIPAGIFIIDVVRKYNEIR</sequence>
<dbReference type="OMA" id="PSTVHYH"/>
<dbReference type="OrthoDB" id="9395at2157"/>
<accession>A0A088E756</accession>
<keyword evidence="1" id="KW-0812">Transmembrane</keyword>
<evidence type="ECO:0000313" key="11">
    <source>
        <dbReference type="Proteomes" id="UP000062398"/>
    </source>
</evidence>
<name>A0A088E756_9CREN</name>
<dbReference type="EMBL" id="CP012174">
    <property type="protein sequence ID" value="AKV79481.1"/>
    <property type="molecule type" value="Genomic_DNA"/>
</dbReference>
<reference evidence="2 8" key="1">
    <citation type="journal article" date="2014" name="J. Bacteriol.">
        <title>Role of an Archaeal PitA Transporter in the Copper and Arsenic Resistance of Metallosphaera sedula, an Extreme Thermoacidophile.</title>
        <authorList>
            <person name="McCarthy S."/>
            <person name="Ai C."/>
            <person name="Wheaton G."/>
            <person name="Tevatia R."/>
            <person name="Eckrich V."/>
            <person name="Kelly R."/>
            <person name="Blum P."/>
        </authorList>
    </citation>
    <scope>NUCLEOTIDE SEQUENCE [LARGE SCALE GENOMIC DNA]</scope>
    <source>
        <strain evidence="2 8">CuR1</strain>
    </source>
</reference>
<evidence type="ECO:0000313" key="12">
    <source>
        <dbReference type="Proteomes" id="UP000062475"/>
    </source>
</evidence>
<proteinExistence type="predicted"/>
<evidence type="ECO:0000256" key="1">
    <source>
        <dbReference type="SAM" id="Phobius"/>
    </source>
</evidence>
<reference evidence="10 11" key="2">
    <citation type="journal article" date="2015" name="Genome Announc.">
        <title>Complete Genome Sequences of Evolved Arsenate-Resistant Metallosphaera sedula Strains.</title>
        <authorList>
            <person name="Ai C."/>
            <person name="McCarthy S."/>
            <person name="Schackwitz W."/>
            <person name="Martin J."/>
            <person name="Lipzen A."/>
            <person name="Blum P."/>
        </authorList>
    </citation>
    <scope>NUCLEOTIDE SEQUENCE [LARGE SCALE GENOMIC DNA]</scope>
    <source>
        <strain evidence="5 11">ARS120-1</strain>
        <strain evidence="6 10">ARS120-2</strain>
        <strain evidence="3 13">ARS50-1</strain>
        <strain evidence="4 12">ARS50-2</strain>
    </source>
</reference>
<evidence type="ECO:0000313" key="7">
    <source>
        <dbReference type="EMBL" id="AKV83958.1"/>
    </source>
</evidence>
<dbReference type="EMBL" id="CP012173">
    <property type="protein sequence ID" value="AKV77231.1"/>
    <property type="molecule type" value="Genomic_DNA"/>
</dbReference>
<dbReference type="EMBL" id="CP008822">
    <property type="protein sequence ID" value="AIM28176.1"/>
    <property type="molecule type" value="Genomic_DNA"/>
</dbReference>
<protein>
    <submittedName>
        <fullName evidence="3">ArsR family transcriptional regulator</fullName>
    </submittedName>
    <submittedName>
        <fullName evidence="2">Transcriptional regulator, ArsR family</fullName>
    </submittedName>
</protein>
<dbReference type="EMBL" id="CP012175">
    <property type="protein sequence ID" value="AKV81726.1"/>
    <property type="molecule type" value="Genomic_DNA"/>
</dbReference>
<dbReference type="Proteomes" id="UP000062475">
    <property type="component" value="Chromosome"/>
</dbReference>
<evidence type="ECO:0000313" key="13">
    <source>
        <dbReference type="Proteomes" id="UP000068832"/>
    </source>
</evidence>
<dbReference type="SUPFAM" id="SSF46785">
    <property type="entry name" value="Winged helix' DNA-binding domain"/>
    <property type="match status" value="1"/>
</dbReference>
<evidence type="ECO:0000313" key="9">
    <source>
        <dbReference type="Proteomes" id="UP000056255"/>
    </source>
</evidence>
<dbReference type="Proteomes" id="UP000056255">
    <property type="component" value="Chromosome"/>
</dbReference>
<dbReference type="InterPro" id="IPR036390">
    <property type="entry name" value="WH_DNA-bd_sf"/>
</dbReference>
<dbReference type="Pfam" id="PF12840">
    <property type="entry name" value="HTH_20"/>
    <property type="match status" value="1"/>
</dbReference>
<evidence type="ECO:0000313" key="2">
    <source>
        <dbReference type="EMBL" id="AIM28176.1"/>
    </source>
</evidence>
<dbReference type="Proteomes" id="UP000061362">
    <property type="component" value="Chromosome"/>
</dbReference>
<dbReference type="Proteomes" id="UP000068832">
    <property type="component" value="Chromosome"/>
</dbReference>
<dbReference type="Proteomes" id="UP000029084">
    <property type="component" value="Chromosome"/>
</dbReference>
<evidence type="ECO:0000313" key="10">
    <source>
        <dbReference type="Proteomes" id="UP000061362"/>
    </source>
</evidence>
<dbReference type="RefSeq" id="WP_012021980.1">
    <property type="nucleotide sequence ID" value="NZ_AP019770.1"/>
</dbReference>
<dbReference type="InterPro" id="IPR036388">
    <property type="entry name" value="WH-like_DNA-bd_sf"/>
</dbReference>
<keyword evidence="1" id="KW-0472">Membrane</keyword>
<reference evidence="7 9" key="3">
    <citation type="submission" date="2015-07" db="EMBL/GenBank/DDBJ databases">
        <title>Physiological, transcriptional responses and genome re-sequencing of acid resistant extremely thermoacidophilic Metallosphaera sedula SARC-M1.</title>
        <authorList>
            <person name="Ai C."/>
            <person name="McCarthy S."/>
            <person name="Eckrich V."/>
            <person name="Rudrappa D."/>
            <person name="Qiu G."/>
            <person name="Blum P."/>
        </authorList>
    </citation>
    <scope>NUCLEOTIDE SEQUENCE [LARGE SCALE GENOMIC DNA]</scope>
    <source>
        <strain evidence="7 9">SARC-M1</strain>
    </source>
</reference>
<gene>
    <name evidence="2" type="ORF">HA72_2053</name>
    <name evidence="3" type="ORF">MsedA_2103</name>
    <name evidence="4" type="ORF">MsedB_2105</name>
    <name evidence="5" type="ORF">MsedC_2103</name>
    <name evidence="6" type="ORF">MsedD_2104</name>
    <name evidence="7" type="ORF">MsedE_2105</name>
</gene>
<dbReference type="EMBL" id="CP012172">
    <property type="protein sequence ID" value="AKV74993.1"/>
    <property type="molecule type" value="Genomic_DNA"/>
</dbReference>
<evidence type="ECO:0000313" key="6">
    <source>
        <dbReference type="EMBL" id="AKV81726.1"/>
    </source>
</evidence>
<dbReference type="GeneID" id="91756588"/>
<evidence type="ECO:0000313" key="4">
    <source>
        <dbReference type="EMBL" id="AKV77231.1"/>
    </source>
</evidence>
<dbReference type="CDD" id="cd00090">
    <property type="entry name" value="HTH_ARSR"/>
    <property type="match status" value="1"/>
</dbReference>
<evidence type="ECO:0000313" key="3">
    <source>
        <dbReference type="EMBL" id="AKV74993.1"/>
    </source>
</evidence>
<dbReference type="PATRIC" id="fig|43687.5.peg.2210"/>
<keyword evidence="1" id="KW-1133">Transmembrane helix</keyword>
<dbReference type="Proteomes" id="UP000062398">
    <property type="component" value="Chromosome"/>
</dbReference>
<evidence type="ECO:0000313" key="5">
    <source>
        <dbReference type="EMBL" id="AKV79481.1"/>
    </source>
</evidence>
<dbReference type="InterPro" id="IPR011991">
    <property type="entry name" value="ArsR-like_HTH"/>
</dbReference>
<evidence type="ECO:0000313" key="8">
    <source>
        <dbReference type="Proteomes" id="UP000029084"/>
    </source>
</evidence>